<name>U5SDS5_9LACT</name>
<organism evidence="2 3">
    <name type="scientific">Carnobacterium inhibens subsp. gilichinskyi</name>
    <dbReference type="NCBI Taxonomy" id="1266845"/>
    <lineage>
        <taxon>Bacteria</taxon>
        <taxon>Bacillati</taxon>
        <taxon>Bacillota</taxon>
        <taxon>Bacilli</taxon>
        <taxon>Lactobacillales</taxon>
        <taxon>Carnobacteriaceae</taxon>
        <taxon>Carnobacterium</taxon>
    </lineage>
</organism>
<dbReference type="AlphaFoldDB" id="U5SDS5"/>
<dbReference type="STRING" id="1266845.Q783_07370"/>
<proteinExistence type="predicted"/>
<evidence type="ECO:0000256" key="1">
    <source>
        <dbReference type="SAM" id="Phobius"/>
    </source>
</evidence>
<protein>
    <submittedName>
        <fullName evidence="2">Uncharacterized protein</fullName>
    </submittedName>
</protein>
<feature type="transmembrane region" description="Helical" evidence="1">
    <location>
        <begin position="12"/>
        <end position="44"/>
    </location>
</feature>
<reference evidence="2 3" key="1">
    <citation type="journal article" date="2013" name="Genome Announc.">
        <title>Complete Genome Sequence of Carnobacterium gilichinskyi Strain WN1359T (DSM 27470T).</title>
        <authorList>
            <person name="Leonard M.T."/>
            <person name="Panayotova N."/>
            <person name="Farmerie W.G."/>
            <person name="Triplett E.W."/>
            <person name="Nicholson W.L."/>
        </authorList>
    </citation>
    <scope>NUCLEOTIDE SEQUENCE [LARGE SCALE GENOMIC DNA]</scope>
    <source>
        <strain evidence="2 3">WN1359</strain>
    </source>
</reference>
<dbReference type="KEGG" id="caw:Q783_07370"/>
<dbReference type="EMBL" id="CP006812">
    <property type="protein sequence ID" value="AGY82017.1"/>
    <property type="molecule type" value="Genomic_DNA"/>
</dbReference>
<evidence type="ECO:0000313" key="3">
    <source>
        <dbReference type="Proteomes" id="UP000017469"/>
    </source>
</evidence>
<keyword evidence="1" id="KW-0472">Membrane</keyword>
<dbReference type="RefSeq" id="WP_023178499.1">
    <property type="nucleotide sequence ID" value="NC_022606.1"/>
</dbReference>
<accession>U5SDS5</accession>
<sequence>MKKITKSTSYQLLSTIVFCMAIFAIVHQKIAIGYLLIFIGYCLLRKSDFEK</sequence>
<keyword evidence="1" id="KW-0812">Transmembrane</keyword>
<dbReference type="Proteomes" id="UP000017469">
    <property type="component" value="Chromosome"/>
</dbReference>
<keyword evidence="1" id="KW-1133">Transmembrane helix</keyword>
<dbReference type="HOGENOM" id="CLU_3096948_0_0_9"/>
<evidence type="ECO:0000313" key="2">
    <source>
        <dbReference type="EMBL" id="AGY82017.1"/>
    </source>
</evidence>
<gene>
    <name evidence="2" type="ORF">Q783_07370</name>
</gene>